<dbReference type="InterPro" id="IPR037682">
    <property type="entry name" value="TonB_C"/>
</dbReference>
<evidence type="ECO:0000256" key="2">
    <source>
        <dbReference type="ARBA" id="ARBA00006555"/>
    </source>
</evidence>
<keyword evidence="12" id="KW-1185">Reference proteome</keyword>
<dbReference type="InterPro" id="IPR006260">
    <property type="entry name" value="TonB/TolA_C"/>
</dbReference>
<dbReference type="PATRIC" id="fig|1029756.8.peg.1326"/>
<comment type="similarity">
    <text evidence="2">Belongs to the TonB family.</text>
</comment>
<dbReference type="PROSITE" id="PS52015">
    <property type="entry name" value="TONB_CTD"/>
    <property type="match status" value="1"/>
</dbReference>
<protein>
    <recommendedName>
        <fullName evidence="10">TonB C-terminal domain-containing protein</fullName>
    </recommendedName>
</protein>
<keyword evidence="8" id="KW-1133">Transmembrane helix</keyword>
<dbReference type="GO" id="GO:0055085">
    <property type="term" value="P:transmembrane transport"/>
    <property type="evidence" value="ECO:0007669"/>
    <property type="project" value="InterPro"/>
</dbReference>
<comment type="subcellular location">
    <subcellularLocation>
        <location evidence="1">Cell inner membrane</location>
        <topology evidence="1">Single-pass membrane protein</topology>
        <orientation evidence="1">Periplasmic side</orientation>
    </subcellularLocation>
</comment>
<dbReference type="GO" id="GO:0015031">
    <property type="term" value="P:protein transport"/>
    <property type="evidence" value="ECO:0007669"/>
    <property type="project" value="UniProtKB-KW"/>
</dbReference>
<gene>
    <name evidence="11" type="ORF">W911_06335</name>
</gene>
<dbReference type="EMBL" id="CP006912">
    <property type="protein sequence ID" value="AHB50037.1"/>
    <property type="molecule type" value="Genomic_DNA"/>
</dbReference>
<accession>V5SHR0</accession>
<dbReference type="KEGG" id="hni:W911_06335"/>
<evidence type="ECO:0000256" key="5">
    <source>
        <dbReference type="ARBA" id="ARBA00022519"/>
    </source>
</evidence>
<dbReference type="InterPro" id="IPR051045">
    <property type="entry name" value="TonB-dependent_transducer"/>
</dbReference>
<keyword evidence="5" id="KW-0997">Cell inner membrane</keyword>
<dbReference type="PANTHER" id="PTHR33446:SF2">
    <property type="entry name" value="PROTEIN TONB"/>
    <property type="match status" value="1"/>
</dbReference>
<sequence>MTLRAVTWLFSVALHGALVGMLLISPGGAALDEGSGEDTFVVEQGIALEGFARMGDAEIDIAAVEAPPPMLAAAAPIEEVKPPPPAEDVPHVIGSEFGPAQEEVVLAPEPEELRETPDEVVEQTEPDEIKETQEVEQVAVIEQTEMSVEEQRATGTKQQGGRATAISAYRGRLYSHIARKKLSPRSQRVGTVIVRFTVGQQGELLSSEIAKSSGHQILDNAAIESITRAAPFPPMPNEANDGPLVVSVPFKFSVR</sequence>
<reference evidence="11 12" key="1">
    <citation type="journal article" date="2014" name="Genome Announc.">
        <title>Complete Genome Sequence of Hyphomicrobium nitrativorans Strain NL23, a Denitrifying Bacterium Isolated from Biofilm of a Methanol-Fed Denitrification System Treating Seawater at the Montreal Biodome.</title>
        <authorList>
            <person name="Martineau C."/>
            <person name="Villeneuve C."/>
            <person name="Mauffrey F."/>
            <person name="Villemur R."/>
        </authorList>
    </citation>
    <scope>NUCLEOTIDE SEQUENCE [LARGE SCALE GENOMIC DNA]</scope>
    <source>
        <strain evidence="11">NL23</strain>
    </source>
</reference>
<evidence type="ECO:0000256" key="3">
    <source>
        <dbReference type="ARBA" id="ARBA00022448"/>
    </source>
</evidence>
<dbReference type="SUPFAM" id="SSF74653">
    <property type="entry name" value="TolA/TonB C-terminal domain"/>
    <property type="match status" value="1"/>
</dbReference>
<dbReference type="GO" id="GO:0031992">
    <property type="term" value="F:energy transducer activity"/>
    <property type="evidence" value="ECO:0007669"/>
    <property type="project" value="TreeGrafter"/>
</dbReference>
<dbReference type="Gene3D" id="3.30.1150.10">
    <property type="match status" value="1"/>
</dbReference>
<dbReference type="RefSeq" id="WP_023786662.1">
    <property type="nucleotide sequence ID" value="NC_022997.1"/>
</dbReference>
<dbReference type="PANTHER" id="PTHR33446">
    <property type="entry name" value="PROTEIN TONB-RELATED"/>
    <property type="match status" value="1"/>
</dbReference>
<dbReference type="AlphaFoldDB" id="V5SHR0"/>
<dbReference type="STRING" id="1029756.W911_06335"/>
<feature type="domain" description="TonB C-terminal" evidence="10">
    <location>
        <begin position="164"/>
        <end position="255"/>
    </location>
</feature>
<keyword evidence="4" id="KW-1003">Cell membrane</keyword>
<keyword evidence="7" id="KW-0653">Protein transport</keyword>
<dbReference type="NCBIfam" id="TIGR01352">
    <property type="entry name" value="tonB_Cterm"/>
    <property type="match status" value="1"/>
</dbReference>
<evidence type="ECO:0000256" key="7">
    <source>
        <dbReference type="ARBA" id="ARBA00022927"/>
    </source>
</evidence>
<dbReference type="OrthoDB" id="7932126at2"/>
<evidence type="ECO:0000259" key="10">
    <source>
        <dbReference type="PROSITE" id="PS52015"/>
    </source>
</evidence>
<evidence type="ECO:0000256" key="8">
    <source>
        <dbReference type="ARBA" id="ARBA00022989"/>
    </source>
</evidence>
<dbReference type="HOGENOM" id="CLU_094543_0_0_5"/>
<organism evidence="11 12">
    <name type="scientific">Hyphomicrobium nitrativorans NL23</name>
    <dbReference type="NCBI Taxonomy" id="1029756"/>
    <lineage>
        <taxon>Bacteria</taxon>
        <taxon>Pseudomonadati</taxon>
        <taxon>Pseudomonadota</taxon>
        <taxon>Alphaproteobacteria</taxon>
        <taxon>Hyphomicrobiales</taxon>
        <taxon>Hyphomicrobiaceae</taxon>
        <taxon>Hyphomicrobium</taxon>
    </lineage>
</organism>
<dbReference type="GO" id="GO:0098797">
    <property type="term" value="C:plasma membrane protein complex"/>
    <property type="evidence" value="ECO:0007669"/>
    <property type="project" value="TreeGrafter"/>
</dbReference>
<dbReference type="Proteomes" id="UP000018542">
    <property type="component" value="Chromosome"/>
</dbReference>
<evidence type="ECO:0000256" key="4">
    <source>
        <dbReference type="ARBA" id="ARBA00022475"/>
    </source>
</evidence>
<evidence type="ECO:0000313" key="12">
    <source>
        <dbReference type="Proteomes" id="UP000018542"/>
    </source>
</evidence>
<evidence type="ECO:0000256" key="6">
    <source>
        <dbReference type="ARBA" id="ARBA00022692"/>
    </source>
</evidence>
<proteinExistence type="inferred from homology"/>
<name>V5SHR0_9HYPH</name>
<keyword evidence="9" id="KW-0472">Membrane</keyword>
<keyword evidence="3" id="KW-0813">Transport</keyword>
<keyword evidence="6" id="KW-0812">Transmembrane</keyword>
<evidence type="ECO:0000256" key="9">
    <source>
        <dbReference type="ARBA" id="ARBA00023136"/>
    </source>
</evidence>
<dbReference type="Pfam" id="PF03544">
    <property type="entry name" value="TonB_C"/>
    <property type="match status" value="1"/>
</dbReference>
<evidence type="ECO:0000256" key="1">
    <source>
        <dbReference type="ARBA" id="ARBA00004383"/>
    </source>
</evidence>
<evidence type="ECO:0000313" key="11">
    <source>
        <dbReference type="EMBL" id="AHB50037.1"/>
    </source>
</evidence>